<dbReference type="Gene3D" id="2.60.120.200">
    <property type="match status" value="1"/>
</dbReference>
<name>A0A9X1L0L5_9BACT</name>
<evidence type="ECO:0000313" key="6">
    <source>
        <dbReference type="EMBL" id="MCA6077944.1"/>
    </source>
</evidence>
<dbReference type="SUPFAM" id="SSF141072">
    <property type="entry name" value="CalX-like"/>
    <property type="match status" value="1"/>
</dbReference>
<dbReference type="PANTHER" id="PTHR10963">
    <property type="entry name" value="GLYCOSYL HYDROLASE-RELATED"/>
    <property type="match status" value="1"/>
</dbReference>
<dbReference type="PROSITE" id="PS51257">
    <property type="entry name" value="PROKAR_LIPOPROTEIN"/>
    <property type="match status" value="1"/>
</dbReference>
<comment type="caution">
    <text evidence="6">The sequence shown here is derived from an EMBL/GenBank/DDBJ whole genome shotgun (WGS) entry which is preliminary data.</text>
</comment>
<proteinExistence type="inferred from homology"/>
<dbReference type="GO" id="GO:0007154">
    <property type="term" value="P:cell communication"/>
    <property type="evidence" value="ECO:0007669"/>
    <property type="project" value="InterPro"/>
</dbReference>
<dbReference type="SUPFAM" id="SSF49899">
    <property type="entry name" value="Concanavalin A-like lectins/glucanases"/>
    <property type="match status" value="1"/>
</dbReference>
<dbReference type="AlphaFoldDB" id="A0A9X1L0L5"/>
<reference evidence="6" key="1">
    <citation type="submission" date="2021-09" db="EMBL/GenBank/DDBJ databases">
        <title>Fulvivirga sp. isolated from coastal sediment.</title>
        <authorList>
            <person name="Yu H."/>
        </authorList>
    </citation>
    <scope>NUCLEOTIDE SEQUENCE</scope>
    <source>
        <strain evidence="6">1062</strain>
    </source>
</reference>
<evidence type="ECO:0000256" key="2">
    <source>
        <dbReference type="ARBA" id="ARBA00022729"/>
    </source>
</evidence>
<dbReference type="InterPro" id="IPR038081">
    <property type="entry name" value="CalX-like_sf"/>
</dbReference>
<dbReference type="RefSeq" id="WP_225698807.1">
    <property type="nucleotide sequence ID" value="NZ_JAIXNE010000005.1"/>
</dbReference>
<dbReference type="GO" id="GO:0016020">
    <property type="term" value="C:membrane"/>
    <property type="evidence" value="ECO:0007669"/>
    <property type="project" value="InterPro"/>
</dbReference>
<dbReference type="Pfam" id="PF03160">
    <property type="entry name" value="Calx-beta"/>
    <property type="match status" value="1"/>
</dbReference>
<protein>
    <submittedName>
        <fullName evidence="6">Family 16 glycosylhydrolase</fullName>
    </submittedName>
</protein>
<organism evidence="6 7">
    <name type="scientific">Fulvivirga sedimenti</name>
    <dbReference type="NCBI Taxonomy" id="2879465"/>
    <lineage>
        <taxon>Bacteria</taxon>
        <taxon>Pseudomonadati</taxon>
        <taxon>Bacteroidota</taxon>
        <taxon>Cytophagia</taxon>
        <taxon>Cytophagales</taxon>
        <taxon>Fulvivirgaceae</taxon>
        <taxon>Fulvivirga</taxon>
    </lineage>
</organism>
<dbReference type="PANTHER" id="PTHR10963:SF55">
    <property type="entry name" value="GLYCOSIDE HYDROLASE FAMILY 16 PROTEIN"/>
    <property type="match status" value="1"/>
</dbReference>
<keyword evidence="2" id="KW-0732">Signal</keyword>
<evidence type="ECO:0000256" key="1">
    <source>
        <dbReference type="ARBA" id="ARBA00006865"/>
    </source>
</evidence>
<dbReference type="PROSITE" id="PS51762">
    <property type="entry name" value="GH16_2"/>
    <property type="match status" value="1"/>
</dbReference>
<dbReference type="Gene3D" id="2.60.40.2030">
    <property type="match status" value="1"/>
</dbReference>
<dbReference type="Proteomes" id="UP001139409">
    <property type="component" value="Unassembled WGS sequence"/>
</dbReference>
<keyword evidence="7" id="KW-1185">Reference proteome</keyword>
<keyword evidence="4" id="KW-0106">Calcium</keyword>
<dbReference type="GO" id="GO:0005975">
    <property type="term" value="P:carbohydrate metabolic process"/>
    <property type="evidence" value="ECO:0007669"/>
    <property type="project" value="InterPro"/>
</dbReference>
<evidence type="ECO:0000313" key="7">
    <source>
        <dbReference type="Proteomes" id="UP001139409"/>
    </source>
</evidence>
<evidence type="ECO:0000259" key="5">
    <source>
        <dbReference type="PROSITE" id="PS51762"/>
    </source>
</evidence>
<dbReference type="CDD" id="cd08023">
    <property type="entry name" value="GH16_laminarinase_like"/>
    <property type="match status" value="1"/>
</dbReference>
<feature type="domain" description="GH16" evidence="5">
    <location>
        <begin position="138"/>
        <end position="385"/>
    </location>
</feature>
<dbReference type="InterPro" id="IPR000757">
    <property type="entry name" value="Beta-glucanase-like"/>
</dbReference>
<dbReference type="InterPro" id="IPR003644">
    <property type="entry name" value="Calx_beta"/>
</dbReference>
<keyword evidence="3" id="KW-0677">Repeat</keyword>
<comment type="similarity">
    <text evidence="1">Belongs to the glycosyl hydrolase 16 family.</text>
</comment>
<evidence type="ECO:0000256" key="3">
    <source>
        <dbReference type="ARBA" id="ARBA00022737"/>
    </source>
</evidence>
<dbReference type="Pfam" id="PF00722">
    <property type="entry name" value="Glyco_hydro_16"/>
    <property type="match status" value="1"/>
</dbReference>
<dbReference type="GO" id="GO:0004553">
    <property type="term" value="F:hydrolase activity, hydrolyzing O-glycosyl compounds"/>
    <property type="evidence" value="ECO:0007669"/>
    <property type="project" value="InterPro"/>
</dbReference>
<gene>
    <name evidence="6" type="ORF">LDX50_23915</name>
</gene>
<evidence type="ECO:0000256" key="4">
    <source>
        <dbReference type="ARBA" id="ARBA00022837"/>
    </source>
</evidence>
<dbReference type="InterPro" id="IPR050546">
    <property type="entry name" value="Glycosyl_Hydrlase_16"/>
</dbReference>
<accession>A0A9X1L0L5</accession>
<sequence length="385" mass="43137">MRHYLIFLSFLLIACGGGDEEPDTKIDGFTVSVVEFDEDLTGGTSNISLNLRGTLASDTDVAYSLRAGTAQPGVDFQETAGTLTFDKTSKSAALDLTILDDEHFELTEVFYLVLNADGNEFAYTLTINDDDAIGEVLEDENGYYTPDNYTSMTLAFSEEFEGTELNPATWNYELGDGCDVGLCGWGNNELQSYTDLPENVKVQDGFLTITAEKIERDFYSARITTKNKVDFQFGRIDIRAKLPKGQGVWPALWLLGKNIDDVSWPACGEIDIMELVGHEPEIVHGTVHYDHGGYKTNTARYTLNSGDFSDKFHVFTLVWEEDIMSWYVDNQIYRSFIRVPNTTYPFNSPFFFIANIAVGGNWPGNPDGTTVFPQTMEVDYIRVFK</sequence>
<dbReference type="InterPro" id="IPR013320">
    <property type="entry name" value="ConA-like_dom_sf"/>
</dbReference>
<dbReference type="EMBL" id="JAIXNE010000005">
    <property type="protein sequence ID" value="MCA6077944.1"/>
    <property type="molecule type" value="Genomic_DNA"/>
</dbReference>